<evidence type="ECO:0000259" key="1">
    <source>
        <dbReference type="PROSITE" id="PS51664"/>
    </source>
</evidence>
<comment type="caution">
    <text evidence="2">The sequence shown here is derived from an EMBL/GenBank/DDBJ whole genome shotgun (WGS) entry which is preliminary data.</text>
</comment>
<dbReference type="InterPro" id="IPR027624">
    <property type="entry name" value="TOMM_cyclo_SagD"/>
</dbReference>
<feature type="domain" description="YcaO" evidence="1">
    <location>
        <begin position="264"/>
        <end position="647"/>
    </location>
</feature>
<dbReference type="InterPro" id="IPR003776">
    <property type="entry name" value="YcaO-like_dom"/>
</dbReference>
<dbReference type="Gene3D" id="3.30.40.250">
    <property type="match status" value="1"/>
</dbReference>
<organism evidence="2 3">
    <name type="scientific">Collibacillus ludicampi</name>
    <dbReference type="NCBI Taxonomy" id="2771369"/>
    <lineage>
        <taxon>Bacteria</taxon>
        <taxon>Bacillati</taxon>
        <taxon>Bacillota</taxon>
        <taxon>Bacilli</taxon>
        <taxon>Bacillales</taxon>
        <taxon>Alicyclobacillaceae</taxon>
        <taxon>Collibacillus</taxon>
    </lineage>
</organism>
<accession>A0AAV4LJZ4</accession>
<dbReference type="AlphaFoldDB" id="A0AAV4LJZ4"/>
<dbReference type="EMBL" id="BOQE01000001">
    <property type="protein sequence ID" value="GIM47697.1"/>
    <property type="molecule type" value="Genomic_DNA"/>
</dbReference>
<dbReference type="Gene3D" id="3.30.1330.230">
    <property type="match status" value="1"/>
</dbReference>
<dbReference type="Gene3D" id="3.30.160.660">
    <property type="match status" value="1"/>
</dbReference>
<gene>
    <name evidence="2" type="ORF">DNHGIG_32460</name>
</gene>
<dbReference type="PROSITE" id="PS51664">
    <property type="entry name" value="YCAO"/>
    <property type="match status" value="1"/>
</dbReference>
<dbReference type="NCBIfam" id="TIGR03882">
    <property type="entry name" value="cyclo_dehyd_2"/>
    <property type="match status" value="1"/>
</dbReference>
<reference evidence="2" key="1">
    <citation type="journal article" date="2023" name="Int. J. Syst. Evol. Microbiol.">
        <title>Collibacillus ludicampi gen. nov., sp. nov., a new soil bacterium of the family Alicyclobacillaceae.</title>
        <authorList>
            <person name="Jojima T."/>
            <person name="Ioku Y."/>
            <person name="Fukuta Y."/>
            <person name="Shirasaka N."/>
            <person name="Matsumura Y."/>
            <person name="Mori M."/>
        </authorList>
    </citation>
    <scope>NUCLEOTIDE SEQUENCE</scope>
    <source>
        <strain evidence="2">TP075</strain>
    </source>
</reference>
<protein>
    <recommendedName>
        <fullName evidence="1">YcaO domain-containing protein</fullName>
    </recommendedName>
</protein>
<proteinExistence type="predicted"/>
<dbReference type="PANTHER" id="PTHR37809:SF1">
    <property type="entry name" value="RIBOSOMAL PROTEIN S12 METHYLTHIOTRANSFERASE ACCESSORY FACTOR YCAO"/>
    <property type="match status" value="1"/>
</dbReference>
<evidence type="ECO:0000313" key="2">
    <source>
        <dbReference type="EMBL" id="GIM47697.1"/>
    </source>
</evidence>
<name>A0AAV4LJZ4_9BACL</name>
<dbReference type="Proteomes" id="UP001057291">
    <property type="component" value="Unassembled WGS sequence"/>
</dbReference>
<dbReference type="RefSeq" id="WP_282200651.1">
    <property type="nucleotide sequence ID" value="NZ_BOQE01000001.1"/>
</dbReference>
<dbReference type="PANTHER" id="PTHR37809">
    <property type="entry name" value="RIBOSOMAL PROTEIN S12 METHYLTHIOTRANSFERASE ACCESSORY FACTOR YCAO"/>
    <property type="match status" value="1"/>
</dbReference>
<dbReference type="Pfam" id="PF02624">
    <property type="entry name" value="YcaO"/>
    <property type="match status" value="1"/>
</dbReference>
<dbReference type="InterPro" id="IPR022291">
    <property type="entry name" value="Bacteriocin_synth_cyclodeHase"/>
</dbReference>
<evidence type="ECO:0000313" key="3">
    <source>
        <dbReference type="Proteomes" id="UP001057291"/>
    </source>
</evidence>
<dbReference type="Gene3D" id="3.40.50.720">
    <property type="entry name" value="NAD(P)-binding Rossmann-like Domain"/>
    <property type="match status" value="1"/>
</dbReference>
<sequence>MNGCVLVVGNGLMAEFVMGELAKTCQVVRHMDLSAEVPNGVDLALVLHDAWQPAMYQQAEAVFQPLGVKWLRGFVSFGDGVIGPLVSPGTPGCSQCADLRRLMASSDRQDMYEIERGLAVHGGNSRDAWVSRLGLMQMAELIVAEVQRVLHGSRAQTEEHVYFVNLKTLKTTRHHILPNPLCSVCGQVPDDTPDAAKISLESNPKVSRNSYRSRKVDDLKAVLVRDYLDYRTGLLNGRLDDLASPFAAVTVNLPLMRADEGTAGRTLSYEESELTAILEGLERYCGLSPRSKRTVVNDSFRNLGHQALNPLSVGVHAPEHYALPDFPFQSFDPERPMHWVWGYSFLHQRPILVPELLAYYSLGCGDGFVYETSNGCALGGSLVEAIFHGILEVVERDAFLMTWYAQLPLPRLNLHSADDPELHLMVDRLRALKGYEILAFDATMEHGIPSVWVLAKNTRRKGANLACAAGAHVDPVRAVKSAIHEISGTLLMLEARYEENREACLRMYRDPYEVRHMEDHSMLYSLPQAEERLRFLLDHNRKETTFDEAFKPRAAHTDLTDDLKDLLHVFHRLQLDVIVIDQTAPELKRNGLYCVKVLIPGMLPMTFGYHLTRLEGLERVLTVPVHLGYATQPLTMSDINPHPHPFP</sequence>
<dbReference type="NCBIfam" id="TIGR03604">
    <property type="entry name" value="TOMM_cyclo_SagD"/>
    <property type="match status" value="1"/>
</dbReference>
<keyword evidence="3" id="KW-1185">Reference proteome</keyword>